<accession>A0A4S2MBJ3</accession>
<evidence type="ECO:0000313" key="1">
    <source>
        <dbReference type="EMBL" id="TGZ73931.1"/>
    </source>
</evidence>
<reference evidence="1 2" key="1">
    <citation type="journal article" date="2019" name="BMC Genomics">
        <title>New insights from Opisthorchis felineus genome: update on genomics of the epidemiologically important liver flukes.</title>
        <authorList>
            <person name="Ershov N.I."/>
            <person name="Mordvinov V.A."/>
            <person name="Prokhortchouk E.B."/>
            <person name="Pakharukova M.Y."/>
            <person name="Gunbin K.V."/>
            <person name="Ustyantsev K."/>
            <person name="Genaev M.A."/>
            <person name="Blinov A.G."/>
            <person name="Mazur A."/>
            <person name="Boulygina E."/>
            <person name="Tsygankova S."/>
            <person name="Khrameeva E."/>
            <person name="Chekanov N."/>
            <person name="Fan G."/>
            <person name="Xiao A."/>
            <person name="Zhang H."/>
            <person name="Xu X."/>
            <person name="Yang H."/>
            <person name="Solovyev V."/>
            <person name="Lee S.M."/>
            <person name="Liu X."/>
            <person name="Afonnikov D.A."/>
            <person name="Skryabin K.G."/>
        </authorList>
    </citation>
    <scope>NUCLEOTIDE SEQUENCE [LARGE SCALE GENOMIC DNA]</scope>
    <source>
        <strain evidence="1">AK-0245</strain>
        <tissue evidence="1">Whole organism</tissue>
    </source>
</reference>
<gene>
    <name evidence="1" type="ORF">CRM22_001233</name>
</gene>
<dbReference type="Proteomes" id="UP000308267">
    <property type="component" value="Unassembled WGS sequence"/>
</dbReference>
<keyword evidence="2" id="KW-1185">Reference proteome</keyword>
<dbReference type="EMBL" id="SJOL01002321">
    <property type="protein sequence ID" value="TGZ73931.1"/>
    <property type="molecule type" value="Genomic_DNA"/>
</dbReference>
<name>A0A4S2MBJ3_OPIFE</name>
<dbReference type="STRING" id="147828.A0A4S2MBJ3"/>
<sequence>MPANARRTRDPADRFSYLVHHCEGEAAQAIRRCSVMEPEKGYAGALLIVERRFGDLHIIATTSIEELTEGPTLKADDHKALISLADDMMICSATLKQLQYPNDLNSCRNIGAIVARLSTTMQTEWFNLEAKSFKFKHDPTFDKLANFISDKVDAAAAQTVYTVGPSYMRPQSNPVRPQPTHIPLYKAAFLTTQIGNSRSGQVRLPVNCAQCGSSHYLDQCPEFV</sequence>
<protein>
    <submittedName>
        <fullName evidence="1">Uncharacterized protein</fullName>
    </submittedName>
</protein>
<dbReference type="AlphaFoldDB" id="A0A4S2MBJ3"/>
<organism evidence="1 2">
    <name type="scientific">Opisthorchis felineus</name>
    <dbReference type="NCBI Taxonomy" id="147828"/>
    <lineage>
        <taxon>Eukaryota</taxon>
        <taxon>Metazoa</taxon>
        <taxon>Spiralia</taxon>
        <taxon>Lophotrochozoa</taxon>
        <taxon>Platyhelminthes</taxon>
        <taxon>Trematoda</taxon>
        <taxon>Digenea</taxon>
        <taxon>Opisthorchiida</taxon>
        <taxon>Opisthorchiata</taxon>
        <taxon>Opisthorchiidae</taxon>
        <taxon>Opisthorchis</taxon>
    </lineage>
</organism>
<comment type="caution">
    <text evidence="1">The sequence shown here is derived from an EMBL/GenBank/DDBJ whole genome shotgun (WGS) entry which is preliminary data.</text>
</comment>
<dbReference type="InterPro" id="IPR005312">
    <property type="entry name" value="DUF1759"/>
</dbReference>
<proteinExistence type="predicted"/>
<evidence type="ECO:0000313" key="2">
    <source>
        <dbReference type="Proteomes" id="UP000308267"/>
    </source>
</evidence>
<dbReference type="Pfam" id="PF03564">
    <property type="entry name" value="DUF1759"/>
    <property type="match status" value="1"/>
</dbReference>
<dbReference type="PANTHER" id="PTHR47331">
    <property type="entry name" value="PHD-TYPE DOMAIN-CONTAINING PROTEIN"/>
    <property type="match status" value="1"/>
</dbReference>
<dbReference type="OrthoDB" id="10065844at2759"/>